<proteinExistence type="predicted"/>
<sequence>MGAALPIAAIAMTAASSIMGGIQQAGNLRAEAKQDAENGRLSLKSGEQEAMDTLREARFQQGGAAAQMASSGLLFGGSVSTVLADSARSAELDIDRIREKAAGEANNYYASAAQKRKGAKNAILGGIFNAVASTVQGASGLQNQGKVMAQARAERSSTLGAAG</sequence>
<evidence type="ECO:0000313" key="1">
    <source>
        <dbReference type="EMBL" id="MFC0683229.1"/>
    </source>
</evidence>
<dbReference type="RefSeq" id="WP_267220579.1">
    <property type="nucleotide sequence ID" value="NZ_JAPCWC010000007.1"/>
</dbReference>
<dbReference type="EMBL" id="JBHLTM010000008">
    <property type="protein sequence ID" value="MFC0683229.1"/>
    <property type="molecule type" value="Genomic_DNA"/>
</dbReference>
<reference evidence="1 2" key="1">
    <citation type="submission" date="2024-09" db="EMBL/GenBank/DDBJ databases">
        <authorList>
            <person name="Sun Q."/>
            <person name="Mori K."/>
        </authorList>
    </citation>
    <scope>NUCLEOTIDE SEQUENCE [LARGE SCALE GENOMIC DNA]</scope>
    <source>
        <strain evidence="1 2">CICC 11035S</strain>
    </source>
</reference>
<keyword evidence="2" id="KW-1185">Reference proteome</keyword>
<name>A0ABV6S314_9SPHN</name>
<protein>
    <submittedName>
        <fullName evidence="1">Uncharacterized protein</fullName>
    </submittedName>
</protein>
<evidence type="ECO:0000313" key="2">
    <source>
        <dbReference type="Proteomes" id="UP001589858"/>
    </source>
</evidence>
<organism evidence="1 2">
    <name type="scientific">Novosphingobium clariflavum</name>
    <dbReference type="NCBI Taxonomy" id="2029884"/>
    <lineage>
        <taxon>Bacteria</taxon>
        <taxon>Pseudomonadati</taxon>
        <taxon>Pseudomonadota</taxon>
        <taxon>Alphaproteobacteria</taxon>
        <taxon>Sphingomonadales</taxon>
        <taxon>Sphingomonadaceae</taxon>
        <taxon>Novosphingobium</taxon>
    </lineage>
</organism>
<comment type="caution">
    <text evidence="1">The sequence shown here is derived from an EMBL/GenBank/DDBJ whole genome shotgun (WGS) entry which is preliminary data.</text>
</comment>
<gene>
    <name evidence="1" type="ORF">ACFFF8_01340</name>
</gene>
<accession>A0ABV6S314</accession>
<dbReference type="Proteomes" id="UP001589858">
    <property type="component" value="Unassembled WGS sequence"/>
</dbReference>